<comment type="caution">
    <text evidence="3">The sequence shown here is derived from an EMBL/GenBank/DDBJ whole genome shotgun (WGS) entry which is preliminary data.</text>
</comment>
<gene>
    <name evidence="3" type="ORF">GCU69_20995</name>
</gene>
<keyword evidence="4" id="KW-1185">Reference proteome</keyword>
<evidence type="ECO:0000256" key="1">
    <source>
        <dbReference type="SAM" id="MobiDB-lite"/>
    </source>
</evidence>
<protein>
    <submittedName>
        <fullName evidence="3">Cyclase</fullName>
    </submittedName>
</protein>
<dbReference type="EMBL" id="WHPN01000328">
    <property type="protein sequence ID" value="KAF4407177.1"/>
    <property type="molecule type" value="Genomic_DNA"/>
</dbReference>
<dbReference type="PANTHER" id="PTHR33824:SF7">
    <property type="entry name" value="POLYKETIDE CYCLASE_DEHYDRASE AND LIPID TRANSPORT SUPERFAMILY PROTEIN"/>
    <property type="match status" value="1"/>
</dbReference>
<dbReference type="SUPFAM" id="SSF55961">
    <property type="entry name" value="Bet v1-like"/>
    <property type="match status" value="1"/>
</dbReference>
<dbReference type="RefSeq" id="WP_156206856.1">
    <property type="nucleotide sequence ID" value="NZ_WHPN01000328.1"/>
</dbReference>
<feature type="compositionally biased region" description="Acidic residues" evidence="1">
    <location>
        <begin position="304"/>
        <end position="374"/>
    </location>
</feature>
<reference evidence="3 4" key="1">
    <citation type="submission" date="2019-10" db="EMBL/GenBank/DDBJ databases">
        <title>Streptomyces tenebrisbrunneis sp.nov., an endogenous actinomycete isolated from of Lycium ruthenicum.</title>
        <authorList>
            <person name="Ma L."/>
        </authorList>
    </citation>
    <scope>NUCLEOTIDE SEQUENCE [LARGE SCALE GENOMIC DNA]</scope>
    <source>
        <strain evidence="3 4">TRM 66187</strain>
    </source>
</reference>
<proteinExistence type="predicted"/>
<feature type="region of interest" description="Disordered" evidence="1">
    <location>
        <begin position="1"/>
        <end position="20"/>
    </location>
</feature>
<evidence type="ECO:0000259" key="2">
    <source>
        <dbReference type="Pfam" id="PF03364"/>
    </source>
</evidence>
<dbReference type="Pfam" id="PF03364">
    <property type="entry name" value="Polyketide_cyc"/>
    <property type="match status" value="1"/>
</dbReference>
<sequence length="437" mass="47411">MADSRGNPVSSLKDEVTTGPAAERLKQEATAFAAAQAQRLLVSAGRKLGGATARLNDVAEGNSPGLVKLATQGGKKFAEGKGPLRSAVEIGASGLKDKAREAFQGLGGGGRKGGGGQGRFVTVVEDIDVGVPLREAYDQWTQYQEFSTFTKGVQGVETSDDTSSNWRAKVLWSNRSWKANTTEQIPDERIAWTSEGAKGTTKGVVTFHALGDNLTRILLVVEYHPKGLFEKTGNIWRAQGRRARLDLKHFRRFLMMRGEATGSWRGEIRDGEVVLGHEEALEEEREQSAAGSGGTGREDRAGGAEEELPDDGYEDEGEPGEDPADREEAGAEEPEDAYEDAYEEDDAEETAEEPSAEDELEEDGYAEDRDAEEAEPARESGDEAGDEAEYEASDRTHEPEDEPGDGTEGAAAAEPEEYEDEDEEYAEEEPERVRASR</sequence>
<feature type="compositionally biased region" description="Acidic residues" evidence="1">
    <location>
        <begin position="414"/>
        <end position="430"/>
    </location>
</feature>
<name>A0ABQ7FEZ7_9ACTN</name>
<dbReference type="Proteomes" id="UP000621266">
    <property type="component" value="Unassembled WGS sequence"/>
</dbReference>
<organism evidence="3 4">
    <name type="scientific">Streptomyces lycii</name>
    <dbReference type="NCBI Taxonomy" id="2654337"/>
    <lineage>
        <taxon>Bacteria</taxon>
        <taxon>Bacillati</taxon>
        <taxon>Actinomycetota</taxon>
        <taxon>Actinomycetes</taxon>
        <taxon>Kitasatosporales</taxon>
        <taxon>Streptomycetaceae</taxon>
        <taxon>Streptomyces</taxon>
    </lineage>
</organism>
<feature type="domain" description="Coenzyme Q-binding protein COQ10 START" evidence="2">
    <location>
        <begin position="129"/>
        <end position="249"/>
    </location>
</feature>
<feature type="compositionally biased region" description="Acidic residues" evidence="1">
    <location>
        <begin position="382"/>
        <end position="391"/>
    </location>
</feature>
<accession>A0ABQ7FEZ7</accession>
<dbReference type="CDD" id="cd07817">
    <property type="entry name" value="SRPBCC_8"/>
    <property type="match status" value="1"/>
</dbReference>
<feature type="region of interest" description="Disordered" evidence="1">
    <location>
        <begin position="279"/>
        <end position="437"/>
    </location>
</feature>
<dbReference type="InterPro" id="IPR023393">
    <property type="entry name" value="START-like_dom_sf"/>
</dbReference>
<dbReference type="Gene3D" id="3.30.530.20">
    <property type="match status" value="1"/>
</dbReference>
<dbReference type="InterPro" id="IPR005031">
    <property type="entry name" value="COQ10_START"/>
</dbReference>
<evidence type="ECO:0000313" key="4">
    <source>
        <dbReference type="Proteomes" id="UP000621266"/>
    </source>
</evidence>
<dbReference type="InterPro" id="IPR047137">
    <property type="entry name" value="ORF3"/>
</dbReference>
<evidence type="ECO:0000313" key="3">
    <source>
        <dbReference type="EMBL" id="KAF4407177.1"/>
    </source>
</evidence>
<dbReference type="PANTHER" id="PTHR33824">
    <property type="entry name" value="POLYKETIDE CYCLASE/DEHYDRASE AND LIPID TRANSPORT SUPERFAMILY PROTEIN"/>
    <property type="match status" value="1"/>
</dbReference>